<dbReference type="RefSeq" id="WP_163111639.1">
    <property type="nucleotide sequence ID" value="NZ_JAAAWP010000004.1"/>
</dbReference>
<evidence type="ECO:0000256" key="1">
    <source>
        <dbReference type="SAM" id="MobiDB-lite"/>
    </source>
</evidence>
<feature type="region of interest" description="Disordered" evidence="1">
    <location>
        <begin position="56"/>
        <end position="81"/>
    </location>
</feature>
<feature type="signal peptide" evidence="2">
    <location>
        <begin position="1"/>
        <end position="24"/>
    </location>
</feature>
<evidence type="ECO:0000256" key="2">
    <source>
        <dbReference type="SAM" id="SignalP"/>
    </source>
</evidence>
<evidence type="ECO:0008006" key="5">
    <source>
        <dbReference type="Google" id="ProtNLM"/>
    </source>
</evidence>
<dbReference type="AlphaFoldDB" id="A0A6L9MUU3"/>
<sequence length="148" mass="15952">MNTAFSKLLIVFSMLVAFSGQSFAYVFEHCAVFSVRSPTTSAPGSASGSALVSNVGDRHGSLHHQSHQQMASDNNQHALHGASKDMDHKESCCVEECVCKTSACSAVSIIASYHHYFTLQAISERVAAQQVNSPKSVTSLLYRPPIFS</sequence>
<reference evidence="3 4" key="1">
    <citation type="submission" date="2020-01" db="EMBL/GenBank/DDBJ databases">
        <title>Genomes of bacteria type strains.</title>
        <authorList>
            <person name="Chen J."/>
            <person name="Zhu S."/>
            <person name="Yang J."/>
        </authorList>
    </citation>
    <scope>NUCLEOTIDE SEQUENCE [LARGE SCALE GENOMIC DNA]</scope>
    <source>
        <strain evidence="3 4">LMG 22958</strain>
    </source>
</reference>
<dbReference type="EMBL" id="JAAAWP010000004">
    <property type="protein sequence ID" value="NDW21693.1"/>
    <property type="molecule type" value="Genomic_DNA"/>
</dbReference>
<organism evidence="3 4">
    <name type="scientific">Alteromonas hispanica</name>
    <dbReference type="NCBI Taxonomy" id="315421"/>
    <lineage>
        <taxon>Bacteria</taxon>
        <taxon>Pseudomonadati</taxon>
        <taxon>Pseudomonadota</taxon>
        <taxon>Gammaproteobacteria</taxon>
        <taxon>Alteromonadales</taxon>
        <taxon>Alteromonadaceae</taxon>
        <taxon>Alteromonas/Salinimonas group</taxon>
        <taxon>Alteromonas</taxon>
    </lineage>
</organism>
<feature type="compositionally biased region" description="Polar residues" evidence="1">
    <location>
        <begin position="67"/>
        <end position="77"/>
    </location>
</feature>
<keyword evidence="2" id="KW-0732">Signal</keyword>
<name>A0A6L9MUU3_9ALTE</name>
<evidence type="ECO:0000313" key="4">
    <source>
        <dbReference type="Proteomes" id="UP000478837"/>
    </source>
</evidence>
<dbReference type="Proteomes" id="UP000478837">
    <property type="component" value="Unassembled WGS sequence"/>
</dbReference>
<accession>A0A6L9MUU3</accession>
<evidence type="ECO:0000313" key="3">
    <source>
        <dbReference type="EMBL" id="NDW21693.1"/>
    </source>
</evidence>
<keyword evidence="4" id="KW-1185">Reference proteome</keyword>
<protein>
    <recommendedName>
        <fullName evidence="5">CopL family metal-binding regulatory protein</fullName>
    </recommendedName>
</protein>
<feature type="chain" id="PRO_5027023271" description="CopL family metal-binding regulatory protein" evidence="2">
    <location>
        <begin position="25"/>
        <end position="148"/>
    </location>
</feature>
<proteinExistence type="predicted"/>
<gene>
    <name evidence="3" type="ORF">GTW09_09200</name>
</gene>
<comment type="caution">
    <text evidence="3">The sequence shown here is derived from an EMBL/GenBank/DDBJ whole genome shotgun (WGS) entry which is preliminary data.</text>
</comment>